<evidence type="ECO:0000313" key="6">
    <source>
        <dbReference type="Proteomes" id="UP000584374"/>
    </source>
</evidence>
<accession>A0A840Q2R9</accession>
<evidence type="ECO:0000256" key="3">
    <source>
        <dbReference type="SAM" id="MobiDB-lite"/>
    </source>
</evidence>
<evidence type="ECO:0000259" key="4">
    <source>
        <dbReference type="PROSITE" id="PS50075"/>
    </source>
</evidence>
<dbReference type="PANTHER" id="PTHR45527">
    <property type="entry name" value="NONRIBOSOMAL PEPTIDE SYNTHETASE"/>
    <property type="match status" value="1"/>
</dbReference>
<dbReference type="EMBL" id="JACHIW010000001">
    <property type="protein sequence ID" value="MBB5156812.1"/>
    <property type="molecule type" value="Genomic_DNA"/>
</dbReference>
<dbReference type="SMART" id="SM00823">
    <property type="entry name" value="PKS_PP"/>
    <property type="match status" value="1"/>
</dbReference>
<dbReference type="SUPFAM" id="SSF47336">
    <property type="entry name" value="ACP-like"/>
    <property type="match status" value="1"/>
</dbReference>
<dbReference type="Gene3D" id="3.30.300.30">
    <property type="match status" value="1"/>
</dbReference>
<dbReference type="PANTHER" id="PTHR45527:SF1">
    <property type="entry name" value="FATTY ACID SYNTHASE"/>
    <property type="match status" value="1"/>
</dbReference>
<evidence type="ECO:0000313" key="5">
    <source>
        <dbReference type="EMBL" id="MBB5156812.1"/>
    </source>
</evidence>
<dbReference type="PROSITE" id="PS50075">
    <property type="entry name" value="CARRIER"/>
    <property type="match status" value="1"/>
</dbReference>
<evidence type="ECO:0000256" key="2">
    <source>
        <dbReference type="ARBA" id="ARBA00022553"/>
    </source>
</evidence>
<keyword evidence="2" id="KW-0597">Phosphoprotein</keyword>
<gene>
    <name evidence="5" type="ORF">BJ970_004346</name>
</gene>
<dbReference type="AlphaFoldDB" id="A0A840Q2R9"/>
<dbReference type="InterPro" id="IPR020806">
    <property type="entry name" value="PKS_PP-bd"/>
</dbReference>
<dbReference type="GO" id="GO:0005737">
    <property type="term" value="C:cytoplasm"/>
    <property type="evidence" value="ECO:0007669"/>
    <property type="project" value="TreeGrafter"/>
</dbReference>
<feature type="domain" description="Carrier" evidence="4">
    <location>
        <begin position="74"/>
        <end position="148"/>
    </location>
</feature>
<dbReference type="Pfam" id="PF00550">
    <property type="entry name" value="PP-binding"/>
    <property type="match status" value="1"/>
</dbReference>
<dbReference type="Proteomes" id="UP000584374">
    <property type="component" value="Unassembled WGS sequence"/>
</dbReference>
<keyword evidence="6" id="KW-1185">Reference proteome</keyword>
<dbReference type="InterPro" id="IPR036736">
    <property type="entry name" value="ACP-like_sf"/>
</dbReference>
<keyword evidence="1" id="KW-0596">Phosphopantetheine</keyword>
<dbReference type="GO" id="GO:0044550">
    <property type="term" value="P:secondary metabolite biosynthetic process"/>
    <property type="evidence" value="ECO:0007669"/>
    <property type="project" value="TreeGrafter"/>
</dbReference>
<dbReference type="InterPro" id="IPR045851">
    <property type="entry name" value="AMP-bd_C_sf"/>
</dbReference>
<dbReference type="SUPFAM" id="SSF56801">
    <property type="entry name" value="Acetyl-CoA synthetase-like"/>
    <property type="match status" value="1"/>
</dbReference>
<dbReference type="Gene3D" id="1.10.1200.10">
    <property type="entry name" value="ACP-like"/>
    <property type="match status" value="1"/>
</dbReference>
<dbReference type="InterPro" id="IPR009081">
    <property type="entry name" value="PP-bd_ACP"/>
</dbReference>
<comment type="caution">
    <text evidence="5">The sequence shown here is derived from an EMBL/GenBank/DDBJ whole genome shotgun (WGS) entry which is preliminary data.</text>
</comment>
<dbReference type="GO" id="GO:0031177">
    <property type="term" value="F:phosphopantetheine binding"/>
    <property type="evidence" value="ECO:0007669"/>
    <property type="project" value="InterPro"/>
</dbReference>
<name>A0A840Q2R9_9PSEU</name>
<evidence type="ECO:0000256" key="1">
    <source>
        <dbReference type="ARBA" id="ARBA00022450"/>
    </source>
</evidence>
<dbReference type="GO" id="GO:0043041">
    <property type="term" value="P:amino acid activation for nonribosomal peptide biosynthetic process"/>
    <property type="evidence" value="ECO:0007669"/>
    <property type="project" value="TreeGrafter"/>
</dbReference>
<sequence length="206" mass="21736">MAFVVLEEADSQPRPLPADVAAELRRDAEKWLTGAMLPTAWFQVHELPRSPNGKLDRPTLTGWATQAVPAVPATVTGSSAQAVAEVWERVLGTPVTDTGATFFSLGGTSSGVLRALAQLQPRYPRLHAADLFRHTTLRTLAAHLDTLDGAAERTDPQAGGDRARTVPAPSAAGKHSADNLEESNAAVPDVPALCRSGSRPVPALAR</sequence>
<reference evidence="5 6" key="1">
    <citation type="submission" date="2020-08" db="EMBL/GenBank/DDBJ databases">
        <title>Sequencing the genomes of 1000 actinobacteria strains.</title>
        <authorList>
            <person name="Klenk H.-P."/>
        </authorList>
    </citation>
    <scope>NUCLEOTIDE SEQUENCE [LARGE SCALE GENOMIC DNA]</scope>
    <source>
        <strain evidence="5 6">DSM 45584</strain>
    </source>
</reference>
<feature type="region of interest" description="Disordered" evidence="3">
    <location>
        <begin position="151"/>
        <end position="206"/>
    </location>
</feature>
<protein>
    <recommendedName>
        <fullName evidence="4">Carrier domain-containing protein</fullName>
    </recommendedName>
</protein>
<organism evidence="5 6">
    <name type="scientific">Saccharopolyspora phatthalungensis</name>
    <dbReference type="NCBI Taxonomy" id="664693"/>
    <lineage>
        <taxon>Bacteria</taxon>
        <taxon>Bacillati</taxon>
        <taxon>Actinomycetota</taxon>
        <taxon>Actinomycetes</taxon>
        <taxon>Pseudonocardiales</taxon>
        <taxon>Pseudonocardiaceae</taxon>
        <taxon>Saccharopolyspora</taxon>
    </lineage>
</organism>
<proteinExistence type="predicted"/>